<evidence type="ECO:0000256" key="5">
    <source>
        <dbReference type="PROSITE-ProRule" id="PRU00124"/>
    </source>
</evidence>
<feature type="repeat" description="ANK" evidence="4">
    <location>
        <begin position="447"/>
        <end position="484"/>
    </location>
</feature>
<dbReference type="SUPFAM" id="SSF49854">
    <property type="entry name" value="Spermadhesin, CUB domain"/>
    <property type="match status" value="2"/>
</dbReference>
<keyword evidence="7" id="KW-1133">Transmembrane helix</keyword>
<keyword evidence="7" id="KW-0812">Transmembrane</keyword>
<dbReference type="PROSITE" id="PS50068">
    <property type="entry name" value="LDLRA_2"/>
    <property type="match status" value="1"/>
</dbReference>
<dbReference type="SUPFAM" id="SSF57424">
    <property type="entry name" value="LDL receptor-like module"/>
    <property type="match status" value="1"/>
</dbReference>
<feature type="repeat" description="ANK" evidence="4">
    <location>
        <begin position="413"/>
        <end position="446"/>
    </location>
</feature>
<evidence type="ECO:0000256" key="8">
    <source>
        <dbReference type="SAM" id="SignalP"/>
    </source>
</evidence>
<dbReference type="InterPro" id="IPR002110">
    <property type="entry name" value="Ankyrin_rpt"/>
</dbReference>
<comment type="caution">
    <text evidence="9">The sequence shown here is derived from an EMBL/GenBank/DDBJ whole genome shotgun (WGS) entry which is preliminary data.</text>
</comment>
<keyword evidence="2 4" id="KW-0040">ANK repeat</keyword>
<organism evidence="9 10">
    <name type="scientific">Trichogramma kaykai</name>
    <dbReference type="NCBI Taxonomy" id="54128"/>
    <lineage>
        <taxon>Eukaryota</taxon>
        <taxon>Metazoa</taxon>
        <taxon>Ecdysozoa</taxon>
        <taxon>Arthropoda</taxon>
        <taxon>Hexapoda</taxon>
        <taxon>Insecta</taxon>
        <taxon>Pterygota</taxon>
        <taxon>Neoptera</taxon>
        <taxon>Endopterygota</taxon>
        <taxon>Hymenoptera</taxon>
        <taxon>Apocrita</taxon>
        <taxon>Proctotrupomorpha</taxon>
        <taxon>Chalcidoidea</taxon>
        <taxon>Trichogrammatidae</taxon>
        <taxon>Trichogramma</taxon>
    </lineage>
</organism>
<feature type="compositionally biased region" description="Basic and acidic residues" evidence="6">
    <location>
        <begin position="1405"/>
        <end position="1416"/>
    </location>
</feature>
<dbReference type="InterPro" id="IPR023415">
    <property type="entry name" value="LDLR_class-A_CS"/>
</dbReference>
<evidence type="ECO:0008006" key="11">
    <source>
        <dbReference type="Google" id="ProtNLM"/>
    </source>
</evidence>
<keyword evidence="8" id="KW-0732">Signal</keyword>
<dbReference type="PANTHER" id="PTHR24126:SF14">
    <property type="entry name" value="ANK_REP_REGION DOMAIN-CONTAINING PROTEIN"/>
    <property type="match status" value="1"/>
</dbReference>
<keyword evidence="10" id="KW-1185">Reference proteome</keyword>
<feature type="region of interest" description="Disordered" evidence="6">
    <location>
        <begin position="999"/>
        <end position="1025"/>
    </location>
</feature>
<dbReference type="Pfam" id="PF00057">
    <property type="entry name" value="Ldl_recept_a"/>
    <property type="match status" value="1"/>
</dbReference>
<evidence type="ECO:0000256" key="4">
    <source>
        <dbReference type="PROSITE-ProRule" id="PRU00023"/>
    </source>
</evidence>
<dbReference type="PROSITE" id="PS50088">
    <property type="entry name" value="ANK_REPEAT"/>
    <property type="match status" value="7"/>
</dbReference>
<dbReference type="PROSITE" id="PS50297">
    <property type="entry name" value="ANK_REP_REGION"/>
    <property type="match status" value="3"/>
</dbReference>
<evidence type="ECO:0000256" key="6">
    <source>
        <dbReference type="SAM" id="MobiDB-lite"/>
    </source>
</evidence>
<feature type="region of interest" description="Disordered" evidence="6">
    <location>
        <begin position="1382"/>
        <end position="1416"/>
    </location>
</feature>
<dbReference type="SMART" id="SM00192">
    <property type="entry name" value="LDLa"/>
    <property type="match status" value="1"/>
</dbReference>
<dbReference type="Proteomes" id="UP001627154">
    <property type="component" value="Unassembled WGS sequence"/>
</dbReference>
<feature type="compositionally biased region" description="Low complexity" evidence="6">
    <location>
        <begin position="1052"/>
        <end position="1061"/>
    </location>
</feature>
<dbReference type="SUPFAM" id="SSF48403">
    <property type="entry name" value="Ankyrin repeat"/>
    <property type="match status" value="1"/>
</dbReference>
<feature type="chain" id="PRO_5044847021" description="CUB domain-containing protein" evidence="8">
    <location>
        <begin position="20"/>
        <end position="1416"/>
    </location>
</feature>
<keyword evidence="7" id="KW-0472">Membrane</keyword>
<feature type="signal peptide" evidence="8">
    <location>
        <begin position="1"/>
        <end position="19"/>
    </location>
</feature>
<comment type="caution">
    <text evidence="5">Lacks conserved residue(s) required for the propagation of feature annotation.</text>
</comment>
<feature type="repeat" description="ANK" evidence="4">
    <location>
        <begin position="594"/>
        <end position="631"/>
    </location>
</feature>
<protein>
    <recommendedName>
        <fullName evidence="11">CUB domain-containing protein</fullName>
    </recommendedName>
</protein>
<feature type="repeat" description="ANK" evidence="4">
    <location>
        <begin position="560"/>
        <end position="593"/>
    </location>
</feature>
<dbReference type="InterPro" id="IPR036055">
    <property type="entry name" value="LDL_receptor-like_sf"/>
</dbReference>
<feature type="transmembrane region" description="Helical" evidence="7">
    <location>
        <begin position="912"/>
        <end position="933"/>
    </location>
</feature>
<dbReference type="Gene3D" id="1.25.40.20">
    <property type="entry name" value="Ankyrin repeat-containing domain"/>
    <property type="match status" value="5"/>
</dbReference>
<evidence type="ECO:0000256" key="2">
    <source>
        <dbReference type="ARBA" id="ARBA00023043"/>
    </source>
</evidence>
<dbReference type="CDD" id="cd00112">
    <property type="entry name" value="LDLa"/>
    <property type="match status" value="1"/>
</dbReference>
<gene>
    <name evidence="9" type="ORF">TKK_001594</name>
</gene>
<dbReference type="SMART" id="SM00248">
    <property type="entry name" value="ANK"/>
    <property type="match status" value="10"/>
</dbReference>
<keyword evidence="3 5" id="KW-1015">Disulfide bond</keyword>
<sequence>MIFLYYVLLLLLPIVLSSGQQLVRNEDICGPHNGRRLYVELGERGVLRADNVSLVKNSAQLQQDGSASGNNNGGRPLYATTNSSHDQCSLELVTCPSCVISVVFRSINLQHHCGDGGATVDSPCRCDYVWISEPPYEDVSGTPFCGHYAPMAHRSNTRTLSIALLYSQSHSHAFSLEYTAERNRLILTGSNSMNDIAKSMNNTGGGTLASPFFPSRYPRDMGIEYIISCPTEAPVCRVRVLFSDFQVAAVSVMEYKADVNIKNAWGDSPVTTLYCNEGDYKLRLEIFKLLLENGADVTQVDSNVLNDICAQPSLKDVDLKMIQLLIHYNADVNIPNENGFSPIMILCNNTKDYKLRFKIFDLLLKNGADVTLVNNDGDTILHLVLLNSNNPNIVEAVELLLKSGVDVNIQNKNGYSALHLAVGFCESLKVVELLLKNGADRNIVNNKGMTALNFICTLDHIKKVHVKMIKLLIQYNADVNIRSIKGYSPLMTLFRYTESYELRLEVFRLLLENGADVTLVDPYGGTILHIILSNPENPYIVKAVELLLKSGVDVNIQNEDGESVLHQAAVFYEYLEVVELLLKNGANPNTVDHNGRTALHLITSKPFLKMVDLKMIQLLVQFNANVNLEDIFGASPIQNLIAVNDFLFYDWNGQRLDVSSGARFRPPIIVSTGPSLLVRFYANGGTGLGYKAFYSFVFTDPAAGGLATVQPVTDCGGYVENLGGTITMMDMVGDEGVRTYDCVWLIKPPKNFLHTKTHMYVKVISFAEMAGNTELIIKQGPTSALMPLEVLRHPVSQLQPPKLREHLAPVSNGFHVSLRGSFGPNSRLAIAYAAFSYIDCFAGSDFLCQNHRCISSQLNCDGFDHCGDSSDEPATCMHDMDMTIKDQKWHQSKANYYFPKIDRYPDLKTATMVFVISSLGLIIMISTLIIMLYRIGSRARQQRELQSRLRTISELLALDLADGARIDEMSVNADEPPVYEAPPNYDEVIKLGMENETAAAARRKRARRTPSGGGRRSRSVPSQCSCEFESHLTINAYESPSNGNLGSDAPQSASSSSSTTAILPAGSESPPPPYVTPPKSASPTFQPDDNPQPGPSGLSSHIESSSTSSRSEANCRGTCRHRLERRNSSVSLPAASREASTERLTQDDNDDLLQQQQRIKTSENVLGAYNASSSSSPAAPADACAAPQLPRSSAASACTSTECAATCCSADADTRIEAPVRRGRGPPTPANVDASCVEGCLCEGACGCASLKRARALLRSVGASKTIDHESAVDPTTTTMTMTRTLTSPNVSAGTQAQRLRRQLFFAADDKNQADETTNILDRVPSSSSSSSTCLKRNYASCDLDNLYESIKVLDTYLAKRTATSQDRLGQLAKRRRSMAAMLFDDDLRQPSEDDAVFSTPMTMSRRESRDNEPRP</sequence>
<accession>A0ABD2XMN8</accession>
<evidence type="ECO:0000256" key="7">
    <source>
        <dbReference type="SAM" id="Phobius"/>
    </source>
</evidence>
<dbReference type="Pfam" id="PF12796">
    <property type="entry name" value="Ank_2"/>
    <property type="match status" value="2"/>
</dbReference>
<dbReference type="PANTHER" id="PTHR24126">
    <property type="entry name" value="ANKYRIN REPEAT, PH AND SEC7 DOMAIN CONTAINING PROTEIN SECG-RELATED"/>
    <property type="match status" value="1"/>
</dbReference>
<dbReference type="Gene3D" id="4.10.400.10">
    <property type="entry name" value="Low-density Lipoprotein Receptor"/>
    <property type="match status" value="1"/>
</dbReference>
<reference evidence="9 10" key="1">
    <citation type="journal article" date="2024" name="bioRxiv">
        <title>A reference genome for Trichogramma kaykai: A tiny desert-dwelling parasitoid wasp with competing sex-ratio distorters.</title>
        <authorList>
            <person name="Culotta J."/>
            <person name="Lindsey A.R."/>
        </authorList>
    </citation>
    <scope>NUCLEOTIDE SEQUENCE [LARGE SCALE GENOMIC DNA]</scope>
    <source>
        <strain evidence="9 10">KSX58</strain>
    </source>
</reference>
<dbReference type="PROSITE" id="PS01209">
    <property type="entry name" value="LDLRA_1"/>
    <property type="match status" value="1"/>
</dbReference>
<name>A0ABD2XMN8_9HYME</name>
<dbReference type="InterPro" id="IPR035914">
    <property type="entry name" value="Sperma_CUB_dom_sf"/>
</dbReference>
<evidence type="ECO:0000313" key="10">
    <source>
        <dbReference type="Proteomes" id="UP001627154"/>
    </source>
</evidence>
<evidence type="ECO:0000256" key="3">
    <source>
        <dbReference type="ARBA" id="ARBA00023157"/>
    </source>
</evidence>
<proteinExistence type="predicted"/>
<feature type="repeat" description="ANK" evidence="4">
    <location>
        <begin position="485"/>
        <end position="522"/>
    </location>
</feature>
<dbReference type="InterPro" id="IPR002172">
    <property type="entry name" value="LDrepeatLR_classA_rpt"/>
</dbReference>
<dbReference type="EMBL" id="JBJJXI010000019">
    <property type="protein sequence ID" value="KAL3406229.1"/>
    <property type="molecule type" value="Genomic_DNA"/>
</dbReference>
<feature type="compositionally biased region" description="Polar residues" evidence="6">
    <location>
        <begin position="1037"/>
        <end position="1051"/>
    </location>
</feature>
<keyword evidence="1" id="KW-0677">Repeat</keyword>
<feature type="disulfide bond" evidence="5">
    <location>
        <begin position="848"/>
        <end position="866"/>
    </location>
</feature>
<feature type="region of interest" description="Disordered" evidence="6">
    <location>
        <begin position="1037"/>
        <end position="1149"/>
    </location>
</feature>
<feature type="repeat" description="ANK" evidence="4">
    <location>
        <begin position="523"/>
        <end position="559"/>
    </location>
</feature>
<feature type="repeat" description="ANK" evidence="4">
    <location>
        <begin position="376"/>
        <end position="412"/>
    </location>
</feature>
<dbReference type="Gene3D" id="2.60.120.290">
    <property type="entry name" value="Spermadhesin, CUB domain"/>
    <property type="match status" value="1"/>
</dbReference>
<feature type="compositionally biased region" description="Low complexity" evidence="6">
    <location>
        <begin position="1096"/>
        <end position="1111"/>
    </location>
</feature>
<evidence type="ECO:0000256" key="1">
    <source>
        <dbReference type="ARBA" id="ARBA00022737"/>
    </source>
</evidence>
<dbReference type="InterPro" id="IPR036770">
    <property type="entry name" value="Ankyrin_rpt-contain_sf"/>
</dbReference>
<evidence type="ECO:0000313" key="9">
    <source>
        <dbReference type="EMBL" id="KAL3406229.1"/>
    </source>
</evidence>